<reference evidence="1 2" key="1">
    <citation type="submission" date="2023-03" db="EMBL/GenBank/DDBJ databases">
        <title>High recombination rates correlate with genetic variation in Cardiocondyla obscurior ants.</title>
        <authorList>
            <person name="Errbii M."/>
        </authorList>
    </citation>
    <scope>NUCLEOTIDE SEQUENCE [LARGE SCALE GENOMIC DNA]</scope>
    <source>
        <strain evidence="1">Alpha-2009</strain>
        <tissue evidence="1">Whole body</tissue>
    </source>
</reference>
<sequence length="67" mass="7144">MDDRIIDAAARSSSKEGIGCQLTASPPSYLKANPIKIIILTSAPHQACLDETSTQAKRTSICQCLPN</sequence>
<keyword evidence="2" id="KW-1185">Reference proteome</keyword>
<gene>
    <name evidence="1" type="ORF">PUN28_003884</name>
</gene>
<dbReference type="AlphaFoldDB" id="A0AAW2GKP7"/>
<proteinExistence type="predicted"/>
<protein>
    <submittedName>
        <fullName evidence="1">Uncharacterized protein</fullName>
    </submittedName>
</protein>
<accession>A0AAW2GKP7</accession>
<name>A0AAW2GKP7_9HYME</name>
<evidence type="ECO:0000313" key="1">
    <source>
        <dbReference type="EMBL" id="KAL0128796.1"/>
    </source>
</evidence>
<comment type="caution">
    <text evidence="1">The sequence shown here is derived from an EMBL/GenBank/DDBJ whole genome shotgun (WGS) entry which is preliminary data.</text>
</comment>
<organism evidence="1 2">
    <name type="scientific">Cardiocondyla obscurior</name>
    <dbReference type="NCBI Taxonomy" id="286306"/>
    <lineage>
        <taxon>Eukaryota</taxon>
        <taxon>Metazoa</taxon>
        <taxon>Ecdysozoa</taxon>
        <taxon>Arthropoda</taxon>
        <taxon>Hexapoda</taxon>
        <taxon>Insecta</taxon>
        <taxon>Pterygota</taxon>
        <taxon>Neoptera</taxon>
        <taxon>Endopterygota</taxon>
        <taxon>Hymenoptera</taxon>
        <taxon>Apocrita</taxon>
        <taxon>Aculeata</taxon>
        <taxon>Formicoidea</taxon>
        <taxon>Formicidae</taxon>
        <taxon>Myrmicinae</taxon>
        <taxon>Cardiocondyla</taxon>
    </lineage>
</organism>
<dbReference type="Proteomes" id="UP001430953">
    <property type="component" value="Unassembled WGS sequence"/>
</dbReference>
<evidence type="ECO:0000313" key="2">
    <source>
        <dbReference type="Proteomes" id="UP001430953"/>
    </source>
</evidence>
<dbReference type="EMBL" id="JADYXP020000003">
    <property type="protein sequence ID" value="KAL0128796.1"/>
    <property type="molecule type" value="Genomic_DNA"/>
</dbReference>